<evidence type="ECO:0000313" key="1">
    <source>
        <dbReference type="EMBL" id="CUS49710.1"/>
    </source>
</evidence>
<protein>
    <submittedName>
        <fullName evidence="1">Uncharacterized protein</fullName>
    </submittedName>
</protein>
<dbReference type="AlphaFoldDB" id="A0A160TNB6"/>
<gene>
    <name evidence="1" type="ORF">MGWOODY_XGa171</name>
</gene>
<proteinExistence type="predicted"/>
<organism evidence="1">
    <name type="scientific">hydrothermal vent metagenome</name>
    <dbReference type="NCBI Taxonomy" id="652676"/>
    <lineage>
        <taxon>unclassified sequences</taxon>
        <taxon>metagenomes</taxon>
        <taxon>ecological metagenomes</taxon>
    </lineage>
</organism>
<sequence length="41" mass="4696">MQGIGFAMTWRPYGQTSWRVKIGGLCYDVDQKLQINSAFQT</sequence>
<dbReference type="EMBL" id="CZRL01000002">
    <property type="protein sequence ID" value="CUS49710.1"/>
    <property type="molecule type" value="Genomic_DNA"/>
</dbReference>
<accession>A0A160TNB6</accession>
<name>A0A160TNB6_9ZZZZ</name>
<reference evidence="1" key="1">
    <citation type="submission" date="2015-10" db="EMBL/GenBank/DDBJ databases">
        <authorList>
            <person name="Gilbert D.G."/>
        </authorList>
    </citation>
    <scope>NUCLEOTIDE SEQUENCE</scope>
</reference>